<feature type="transmembrane region" description="Helical" evidence="5">
    <location>
        <begin position="436"/>
        <end position="459"/>
    </location>
</feature>
<evidence type="ECO:0000259" key="6">
    <source>
        <dbReference type="Pfam" id="PF04932"/>
    </source>
</evidence>
<evidence type="ECO:0000256" key="1">
    <source>
        <dbReference type="ARBA" id="ARBA00004141"/>
    </source>
</evidence>
<protein>
    <submittedName>
        <fullName evidence="9">O-antigen ligase RfaL</fullName>
    </submittedName>
</protein>
<feature type="transmembrane region" description="Helical" evidence="5">
    <location>
        <begin position="66"/>
        <end position="87"/>
    </location>
</feature>
<reference evidence="9 10" key="1">
    <citation type="submission" date="2018-06" db="EMBL/GenBank/DDBJ databases">
        <authorList>
            <consortium name="Pathogen Informatics"/>
            <person name="Doyle S."/>
        </authorList>
    </citation>
    <scope>NUCLEOTIDE SEQUENCE [LARGE SCALE GENOMIC DNA]</scope>
    <source>
        <strain evidence="9 10">NCTC12961</strain>
    </source>
</reference>
<feature type="domain" description="Protein glycosylation ligase" evidence="8">
    <location>
        <begin position="162"/>
        <end position="187"/>
    </location>
</feature>
<sequence length="565" mass="62534">MLNKTLFKNYSLLTGALLWLGLVMHLYLPNNGGMGLALPQNTLSWGAMALLSLIIWLGVCFNKQRIIITPTAKLFFVALALLAVPLLSTRPEWLEAASWRWAGLFFGLIFYFSWLQTEISKRAHYWLLYAILLAVAVQALMALLQLFGLGDWIPYPLIGGRPYGVFQQVNLLATFTATGLALALMLFLLPYFSLRVKRHEKLRLRLLALLLAVLPALLVWLQSRIGWLAGGVVALLFIATYTRKYSLRCGGAVLMMLLGTAIGVAVLAWGSQVDTVSHVGSDSARGVMLNTTLAMIVEKPLSGWGYGGFEYSFQHFRAALGQSTLGVGVAAHPHNELLLWWVEGGLPGLLGMLLLLFAGLRLAYKAWCNRFSADQGIALALCFVLLPMALHTQTEYPFYLSTLHWAVFLLLLAMLDSQVTPASERGALTGAGRKMLATLLPIASLITLIVMLAGSLGGITLTRAEQSQFTDMRGVAAMSSVANWVQGERREFDQQVYALLLFNQTQDEALLSGYVNWANGYLKKHIDRNVYASLYLILKHQGNSTQAEKLRREAIAFFPDDPRFM</sequence>
<feature type="transmembrane region" description="Helical" evidence="5">
    <location>
        <begin position="396"/>
        <end position="415"/>
    </location>
</feature>
<dbReference type="InterPro" id="IPR021797">
    <property type="entry name" value="Wzy_C_2"/>
</dbReference>
<dbReference type="InterPro" id="IPR007016">
    <property type="entry name" value="O-antigen_ligase-rel_domated"/>
</dbReference>
<feature type="transmembrane region" description="Helical" evidence="5">
    <location>
        <begin position="12"/>
        <end position="30"/>
    </location>
</feature>
<evidence type="ECO:0000259" key="7">
    <source>
        <dbReference type="Pfam" id="PF11846"/>
    </source>
</evidence>
<feature type="transmembrane region" description="Helical" evidence="5">
    <location>
        <begin position="345"/>
        <end position="364"/>
    </location>
</feature>
<dbReference type="Pfam" id="PF04932">
    <property type="entry name" value="Wzy_C"/>
    <property type="match status" value="1"/>
</dbReference>
<keyword evidence="9" id="KW-0436">Ligase</keyword>
<feature type="transmembrane region" description="Helical" evidence="5">
    <location>
        <begin position="249"/>
        <end position="269"/>
    </location>
</feature>
<keyword evidence="2 5" id="KW-0812">Transmembrane</keyword>
<feature type="domain" description="O-antigen ligase-related" evidence="6">
    <location>
        <begin position="210"/>
        <end position="352"/>
    </location>
</feature>
<name>A0A2X4VLU8_SERPL</name>
<comment type="subcellular location">
    <subcellularLocation>
        <location evidence="1">Membrane</location>
        <topology evidence="1">Multi-pass membrane protein</topology>
    </subcellularLocation>
</comment>
<dbReference type="GO" id="GO:0016020">
    <property type="term" value="C:membrane"/>
    <property type="evidence" value="ECO:0007669"/>
    <property type="project" value="UniProtKB-SubCell"/>
</dbReference>
<dbReference type="InterPro" id="IPR051533">
    <property type="entry name" value="WaaL-like"/>
</dbReference>
<evidence type="ECO:0000256" key="4">
    <source>
        <dbReference type="ARBA" id="ARBA00023136"/>
    </source>
</evidence>
<dbReference type="EMBL" id="LS483469">
    <property type="protein sequence ID" value="SQI46350.1"/>
    <property type="molecule type" value="Genomic_DNA"/>
</dbReference>
<proteinExistence type="predicted"/>
<evidence type="ECO:0000256" key="5">
    <source>
        <dbReference type="SAM" id="Phobius"/>
    </source>
</evidence>
<accession>A0A2X4VLU8</accession>
<dbReference type="Pfam" id="PF11846">
    <property type="entry name" value="Wzy_C_2"/>
    <property type="match status" value="1"/>
</dbReference>
<dbReference type="Pfam" id="PF15864">
    <property type="entry name" value="PglL_A"/>
    <property type="match status" value="1"/>
</dbReference>
<feature type="transmembrane region" description="Helical" evidence="5">
    <location>
        <begin position="169"/>
        <end position="192"/>
    </location>
</feature>
<evidence type="ECO:0000313" key="10">
    <source>
        <dbReference type="Proteomes" id="UP000248897"/>
    </source>
</evidence>
<feature type="transmembrane region" description="Helical" evidence="5">
    <location>
        <begin position="42"/>
        <end position="59"/>
    </location>
</feature>
<dbReference type="GO" id="GO:0016874">
    <property type="term" value="F:ligase activity"/>
    <property type="evidence" value="ECO:0007669"/>
    <property type="project" value="UniProtKB-KW"/>
</dbReference>
<keyword evidence="4 5" id="KW-0472">Membrane</keyword>
<organism evidence="9 10">
    <name type="scientific">Serratia plymuthica</name>
    <dbReference type="NCBI Taxonomy" id="82996"/>
    <lineage>
        <taxon>Bacteria</taxon>
        <taxon>Pseudomonadati</taxon>
        <taxon>Pseudomonadota</taxon>
        <taxon>Gammaproteobacteria</taxon>
        <taxon>Enterobacterales</taxon>
        <taxon>Yersiniaceae</taxon>
        <taxon>Serratia</taxon>
    </lineage>
</organism>
<feature type="transmembrane region" description="Helical" evidence="5">
    <location>
        <begin position="204"/>
        <end position="221"/>
    </location>
</feature>
<dbReference type="AlphaFoldDB" id="A0A2X4VLU8"/>
<keyword evidence="3 5" id="KW-1133">Transmembrane helix</keyword>
<dbReference type="PANTHER" id="PTHR37422">
    <property type="entry name" value="TEICHURONIC ACID BIOSYNTHESIS PROTEIN TUAE"/>
    <property type="match status" value="1"/>
</dbReference>
<dbReference type="PANTHER" id="PTHR37422:SF21">
    <property type="entry name" value="EXOQ-LIKE PROTEIN"/>
    <property type="match status" value="1"/>
</dbReference>
<dbReference type="InterPro" id="IPR031726">
    <property type="entry name" value="PglL_A"/>
</dbReference>
<dbReference type="Proteomes" id="UP000248897">
    <property type="component" value="Chromosome 1"/>
</dbReference>
<gene>
    <name evidence="9" type="ORF">NCTC12961_05727</name>
</gene>
<evidence type="ECO:0000256" key="2">
    <source>
        <dbReference type="ARBA" id="ARBA00022692"/>
    </source>
</evidence>
<evidence type="ECO:0000256" key="3">
    <source>
        <dbReference type="ARBA" id="ARBA00022989"/>
    </source>
</evidence>
<evidence type="ECO:0000259" key="8">
    <source>
        <dbReference type="Pfam" id="PF15864"/>
    </source>
</evidence>
<evidence type="ECO:0000313" key="9">
    <source>
        <dbReference type="EMBL" id="SQI46350.1"/>
    </source>
</evidence>
<feature type="domain" description="Virulence factor membrane-bound polymerase C-terminal" evidence="7">
    <location>
        <begin position="380"/>
        <end position="562"/>
    </location>
</feature>
<feature type="transmembrane region" description="Helical" evidence="5">
    <location>
        <begin position="127"/>
        <end position="149"/>
    </location>
</feature>
<feature type="transmembrane region" description="Helical" evidence="5">
    <location>
        <begin position="227"/>
        <end position="242"/>
    </location>
</feature>
<feature type="transmembrane region" description="Helical" evidence="5">
    <location>
        <begin position="99"/>
        <end position="115"/>
    </location>
</feature>